<gene>
    <name evidence="2" type="ORF">CYMTET_2538</name>
</gene>
<name>A0AAE0H5G6_9CHLO</name>
<dbReference type="AlphaFoldDB" id="A0AAE0H5G6"/>
<dbReference type="EMBL" id="LGRX02000005">
    <property type="protein sequence ID" value="KAK3290070.1"/>
    <property type="molecule type" value="Genomic_DNA"/>
</dbReference>
<feature type="domain" description="HTH merR-type" evidence="1">
    <location>
        <begin position="9"/>
        <end position="44"/>
    </location>
</feature>
<dbReference type="Proteomes" id="UP001190700">
    <property type="component" value="Unassembled WGS sequence"/>
</dbReference>
<protein>
    <recommendedName>
        <fullName evidence="1">HTH merR-type domain-containing protein</fullName>
    </recommendedName>
</protein>
<dbReference type="SUPFAM" id="SSF46955">
    <property type="entry name" value="Putative DNA-binding domain"/>
    <property type="match status" value="1"/>
</dbReference>
<evidence type="ECO:0000259" key="1">
    <source>
        <dbReference type="PROSITE" id="PS50937"/>
    </source>
</evidence>
<comment type="caution">
    <text evidence="2">The sequence shown here is derived from an EMBL/GenBank/DDBJ whole genome shotgun (WGS) entry which is preliminary data.</text>
</comment>
<accession>A0AAE0H5G6</accession>
<sequence length="415" mass="46966">MTSSFVKAKVAAERLGVSVRVLRNWDAKGVIATVRTPGGSRLFDVDGYLAKQATEQQKKRCAALLGGSPETIRNATDGVTNDNNPTTLPVAATSSLDAWKMDVEAVFKSVHEKSKNNASAFPIRFDKAAEWIGFSTKSNAKRHLVENFEEATDFVISSEKMKKKISEVDFRATEKSRGRDAECIYLTGDCFKALCMTARTEQGKRVRKYYLELEKRLRDGDLTLAGEVVQNYDAKNNVRTDVLLKTTEDGANGAPTWVGVWRDARTKQMMAGKSMVDMLKDKGVTDLRAYQVVENLHNQSVLGFKGWTKNWLKKNRIKVTVGAEAMSDSQVNLRKIFTERFCKLLTPIEAPNSDDVRRIAQEVHDYVERFATEMEMNTYMPTTDDRGRKVPWGKRVREIEGRQRRVLRKRLPHTP</sequence>
<dbReference type="Gene3D" id="1.10.1660.10">
    <property type="match status" value="1"/>
</dbReference>
<dbReference type="GO" id="GO:0003677">
    <property type="term" value="F:DNA binding"/>
    <property type="evidence" value="ECO:0007669"/>
    <property type="project" value="InterPro"/>
</dbReference>
<dbReference type="InterPro" id="IPR009061">
    <property type="entry name" value="DNA-bd_dom_put_sf"/>
</dbReference>
<dbReference type="CDD" id="cd04761">
    <property type="entry name" value="HTH_MerR-SF"/>
    <property type="match status" value="1"/>
</dbReference>
<dbReference type="InterPro" id="IPR000551">
    <property type="entry name" value="MerR-type_HTH_dom"/>
</dbReference>
<keyword evidence="3" id="KW-1185">Reference proteome</keyword>
<reference evidence="2 3" key="1">
    <citation type="journal article" date="2015" name="Genome Biol. Evol.">
        <title>Comparative Genomics of a Bacterivorous Green Alga Reveals Evolutionary Causalities and Consequences of Phago-Mixotrophic Mode of Nutrition.</title>
        <authorList>
            <person name="Burns J.A."/>
            <person name="Paasch A."/>
            <person name="Narechania A."/>
            <person name="Kim E."/>
        </authorList>
    </citation>
    <scope>NUCLEOTIDE SEQUENCE [LARGE SCALE GENOMIC DNA]</scope>
    <source>
        <strain evidence="2 3">PLY_AMNH</strain>
    </source>
</reference>
<dbReference type="GO" id="GO:0006355">
    <property type="term" value="P:regulation of DNA-templated transcription"/>
    <property type="evidence" value="ECO:0007669"/>
    <property type="project" value="InterPro"/>
</dbReference>
<evidence type="ECO:0000313" key="2">
    <source>
        <dbReference type="EMBL" id="KAK3290070.1"/>
    </source>
</evidence>
<organism evidence="2 3">
    <name type="scientific">Cymbomonas tetramitiformis</name>
    <dbReference type="NCBI Taxonomy" id="36881"/>
    <lineage>
        <taxon>Eukaryota</taxon>
        <taxon>Viridiplantae</taxon>
        <taxon>Chlorophyta</taxon>
        <taxon>Pyramimonadophyceae</taxon>
        <taxon>Pyramimonadales</taxon>
        <taxon>Pyramimonadaceae</taxon>
        <taxon>Cymbomonas</taxon>
    </lineage>
</organism>
<proteinExistence type="predicted"/>
<dbReference type="PROSITE" id="PS50937">
    <property type="entry name" value="HTH_MERR_2"/>
    <property type="match status" value="1"/>
</dbReference>
<evidence type="ECO:0000313" key="3">
    <source>
        <dbReference type="Proteomes" id="UP001190700"/>
    </source>
</evidence>
<dbReference type="Pfam" id="PF00376">
    <property type="entry name" value="MerR"/>
    <property type="match status" value="1"/>
</dbReference>